<evidence type="ECO:0000259" key="8">
    <source>
        <dbReference type="PROSITE" id="PS51225"/>
    </source>
</evidence>
<proteinExistence type="predicted"/>
<evidence type="ECO:0000313" key="10">
    <source>
        <dbReference type="WBParaSite" id="MBELARI_LOCUS1383.2"/>
    </source>
</evidence>
<feature type="transmembrane region" description="Helical" evidence="7">
    <location>
        <begin position="296"/>
        <end position="318"/>
    </location>
</feature>
<protein>
    <recommendedName>
        <fullName evidence="8">MARVEL domain-containing protein</fullName>
    </recommendedName>
</protein>
<evidence type="ECO:0000256" key="5">
    <source>
        <dbReference type="PROSITE-ProRule" id="PRU00581"/>
    </source>
</evidence>
<keyword evidence="9" id="KW-1185">Reference proteome</keyword>
<evidence type="ECO:0000256" key="7">
    <source>
        <dbReference type="SAM" id="Phobius"/>
    </source>
</evidence>
<organism evidence="9 10">
    <name type="scientific">Mesorhabditis belari</name>
    <dbReference type="NCBI Taxonomy" id="2138241"/>
    <lineage>
        <taxon>Eukaryota</taxon>
        <taxon>Metazoa</taxon>
        <taxon>Ecdysozoa</taxon>
        <taxon>Nematoda</taxon>
        <taxon>Chromadorea</taxon>
        <taxon>Rhabditida</taxon>
        <taxon>Rhabditina</taxon>
        <taxon>Rhabditomorpha</taxon>
        <taxon>Rhabditoidea</taxon>
        <taxon>Rhabditidae</taxon>
        <taxon>Mesorhabditinae</taxon>
        <taxon>Mesorhabditis</taxon>
    </lineage>
</organism>
<keyword evidence="3 7" id="KW-1133">Transmembrane helix</keyword>
<dbReference type="GO" id="GO:0016020">
    <property type="term" value="C:membrane"/>
    <property type="evidence" value="ECO:0007669"/>
    <property type="project" value="UniProtKB-SubCell"/>
</dbReference>
<keyword evidence="4 5" id="KW-0472">Membrane</keyword>
<sequence>MVKYYGYWAPSPDPIYKFQPFVEDYEETDDEDYWLFALGPHTSQGPSTGHPPLLGPPRGAAYFMGYTHEPYGQHAYVEQMSAGGSNGDGQTAIGGYFNQQQYQYAYHGAQYYPGYSYTPYGGPSATAQQQSGGATIGGAYAAYPSQSTAYRPYPQPSPPNRRSRTAPARNRPTAPPPPLPTYPTMQRTMKPRGYSADPLERSRFAYSGPFKRPQPLYRKRRDPRGGGYFQETDFGAGAPIDYGMGFQRPVYPPYLEQGVPTTMRRIRPYYAPSYTTYPPSTMHRPKRKHKPEKYPIIFRAVLKAAQLIIGAAILGLVLSPMRTSPGFHAFVVRTKTEWQGAVVGITATFSILTLTLLATSFCLAHKVAAWRRFDALISMAAAFCYLVAGFIEAYFAACYPPDGKNLNLVCHRPEWIIATILVFINVVAYIIDFWLAWAAGVTLL</sequence>
<evidence type="ECO:0000256" key="3">
    <source>
        <dbReference type="ARBA" id="ARBA00022989"/>
    </source>
</evidence>
<dbReference type="PANTHER" id="PTHR22776:SF93">
    <property type="entry name" value="MARVEL DOMAIN-CONTAINING PROTEIN"/>
    <property type="match status" value="1"/>
</dbReference>
<evidence type="ECO:0000256" key="4">
    <source>
        <dbReference type="ARBA" id="ARBA00023136"/>
    </source>
</evidence>
<feature type="transmembrane region" description="Helical" evidence="7">
    <location>
        <begin position="338"/>
        <end position="363"/>
    </location>
</feature>
<dbReference type="WBParaSite" id="MBELARI_LOCUS1383.2">
    <property type="protein sequence ID" value="MBELARI_LOCUS1383.2"/>
    <property type="gene ID" value="MBELARI_LOCUS1383"/>
</dbReference>
<reference evidence="10" key="1">
    <citation type="submission" date="2024-02" db="UniProtKB">
        <authorList>
            <consortium name="WormBaseParasite"/>
        </authorList>
    </citation>
    <scope>IDENTIFICATION</scope>
</reference>
<dbReference type="PANTHER" id="PTHR22776">
    <property type="entry name" value="MARVEL-CONTAINING POTENTIAL LIPID RAFT-ASSOCIATED PROTEIN"/>
    <property type="match status" value="1"/>
</dbReference>
<evidence type="ECO:0000256" key="1">
    <source>
        <dbReference type="ARBA" id="ARBA00004141"/>
    </source>
</evidence>
<dbReference type="InterPro" id="IPR050578">
    <property type="entry name" value="MARVEL-CKLF_proteins"/>
</dbReference>
<evidence type="ECO:0000313" key="9">
    <source>
        <dbReference type="Proteomes" id="UP000887575"/>
    </source>
</evidence>
<feature type="transmembrane region" description="Helical" evidence="7">
    <location>
        <begin position="415"/>
        <end position="437"/>
    </location>
</feature>
<evidence type="ECO:0000256" key="2">
    <source>
        <dbReference type="ARBA" id="ARBA00022692"/>
    </source>
</evidence>
<comment type="subcellular location">
    <subcellularLocation>
        <location evidence="1">Membrane</location>
        <topology evidence="1">Multi-pass membrane protein</topology>
    </subcellularLocation>
</comment>
<dbReference type="Pfam" id="PF01284">
    <property type="entry name" value="MARVEL"/>
    <property type="match status" value="1"/>
</dbReference>
<accession>A0AAF3EIK6</accession>
<name>A0AAF3EIK6_9BILA</name>
<dbReference type="PROSITE" id="PS51225">
    <property type="entry name" value="MARVEL"/>
    <property type="match status" value="1"/>
</dbReference>
<feature type="transmembrane region" description="Helical" evidence="7">
    <location>
        <begin position="375"/>
        <end position="395"/>
    </location>
</feature>
<dbReference type="AlphaFoldDB" id="A0AAF3EIK6"/>
<feature type="region of interest" description="Disordered" evidence="6">
    <location>
        <begin position="146"/>
        <end position="226"/>
    </location>
</feature>
<evidence type="ECO:0000256" key="6">
    <source>
        <dbReference type="SAM" id="MobiDB-lite"/>
    </source>
</evidence>
<keyword evidence="2 5" id="KW-0812">Transmembrane</keyword>
<dbReference type="InterPro" id="IPR008253">
    <property type="entry name" value="Marvel"/>
</dbReference>
<feature type="domain" description="MARVEL" evidence="8">
    <location>
        <begin position="294"/>
        <end position="441"/>
    </location>
</feature>
<dbReference type="Proteomes" id="UP000887575">
    <property type="component" value="Unassembled WGS sequence"/>
</dbReference>